<dbReference type="InterPro" id="IPR022155">
    <property type="entry name" value="DUF3684"/>
</dbReference>
<dbReference type="STRING" id="98765.A0A2R6RVY1"/>
<protein>
    <recommendedName>
        <fullName evidence="2">Sacsin/Nov domain-containing protein</fullName>
    </recommendedName>
</protein>
<proteinExistence type="predicted"/>
<keyword evidence="4" id="KW-1185">Reference proteome</keyword>
<gene>
    <name evidence="3" type="ORF">PHLCEN_2v1790</name>
</gene>
<evidence type="ECO:0000256" key="1">
    <source>
        <dbReference type="SAM" id="MobiDB-lite"/>
    </source>
</evidence>
<sequence length="604" mass="67633">MANVRDALWASGQDESVEVNQRALIDKVLARYSGEFTVFRELLQNSDDASAKAAEIRFETQPHLSQDKTAPQDDTLLLKDSSDKLPDLKTSVVHQWTFKNDGMPFRDQDWTRLKKIAEGNPDEEKIGAFGVGFYSLFSVTEEPFVTSGGQWMGFHWKDKKDQLFARRGSIPSTESAGPDPWTTFTMPLREPGPPPHPFDFIRFLTSSITFMAHLTEVSVFFDGKRLARIRKERGVPRLLGLRKGLKAETPKRLMRVTRVTVTPLSIKAEVMQWVYSYGSPRKRHLPAVVQDTRKAVSSGFFSTLFSTFGGTPQRQPSLMPEAQVQQLKEQNDEAENGKLHGVIESSVVLAVFSAAVDVVLDERMKREILRATKKSAPQKMEYQLIYTGKDEYDASKKEDEHAAGSIFQGLRADIEGDRNIRIWNEELLGVGGYLARTAYEQEMDDISTLWSTSQDNLEIKTHLRSRALHALQFFTFHASTPAPQVATVLEEAFFSCVPEATMFSALIGAEQSSSFPIISTTGIRSASAVRLPNAIFAEFLKQLPVLPEDVIAGASAMVGSLRGRGMIKEITFEDVLQELRARPLSEASFDSNAHRGLWLTDQTE</sequence>
<dbReference type="AlphaFoldDB" id="A0A2R6RVY1"/>
<dbReference type="Pfam" id="PF12449">
    <property type="entry name" value="DUF3684"/>
    <property type="match status" value="2"/>
</dbReference>
<feature type="region of interest" description="Disordered" evidence="1">
    <location>
        <begin position="169"/>
        <end position="188"/>
    </location>
</feature>
<dbReference type="NCBIfam" id="NF047352">
    <property type="entry name" value="P_loop_sacsin"/>
    <property type="match status" value="1"/>
</dbReference>
<evidence type="ECO:0000313" key="3">
    <source>
        <dbReference type="EMBL" id="PSS34173.1"/>
    </source>
</evidence>
<feature type="domain" description="Sacsin/Nov" evidence="2">
    <location>
        <begin position="24"/>
        <end position="150"/>
    </location>
</feature>
<dbReference type="InterPro" id="IPR036890">
    <property type="entry name" value="HATPase_C_sf"/>
</dbReference>
<organism evidence="3 4">
    <name type="scientific">Hermanssonia centrifuga</name>
    <dbReference type="NCBI Taxonomy" id="98765"/>
    <lineage>
        <taxon>Eukaryota</taxon>
        <taxon>Fungi</taxon>
        <taxon>Dikarya</taxon>
        <taxon>Basidiomycota</taxon>
        <taxon>Agaricomycotina</taxon>
        <taxon>Agaricomycetes</taxon>
        <taxon>Polyporales</taxon>
        <taxon>Meruliaceae</taxon>
        <taxon>Hermanssonia</taxon>
    </lineage>
</organism>
<evidence type="ECO:0000313" key="4">
    <source>
        <dbReference type="Proteomes" id="UP000186601"/>
    </source>
</evidence>
<dbReference type="PANTHER" id="PTHR47839">
    <property type="entry name" value="DOMAIN PROTEIN, PUTATIVE (AFU_ORTHOLOGUE AFUA_6G04830)-RELATED"/>
    <property type="match status" value="1"/>
</dbReference>
<dbReference type="EMBL" id="MLYV02000146">
    <property type="protein sequence ID" value="PSS34173.1"/>
    <property type="molecule type" value="Genomic_DNA"/>
</dbReference>
<dbReference type="PANTHER" id="PTHR47839:SF1">
    <property type="entry name" value="DOMAIN PROTEIN, PUTATIVE (AFU_ORTHOLOGUE AFUA_6G04830)-RELATED"/>
    <property type="match status" value="1"/>
</dbReference>
<dbReference type="Proteomes" id="UP000186601">
    <property type="component" value="Unassembled WGS sequence"/>
</dbReference>
<dbReference type="OrthoDB" id="1262810at2759"/>
<comment type="caution">
    <text evidence="3">The sequence shown here is derived from an EMBL/GenBank/DDBJ whole genome shotgun (WGS) entry which is preliminary data.</text>
</comment>
<dbReference type="Gene3D" id="3.30.565.10">
    <property type="entry name" value="Histidine kinase-like ATPase, C-terminal domain"/>
    <property type="match status" value="1"/>
</dbReference>
<reference evidence="3 4" key="1">
    <citation type="submission" date="2018-02" db="EMBL/GenBank/DDBJ databases">
        <title>Genome sequence of the basidiomycete white-rot fungus Phlebia centrifuga.</title>
        <authorList>
            <person name="Granchi Z."/>
            <person name="Peng M."/>
            <person name="de Vries R.P."/>
            <person name="Hilden K."/>
            <person name="Makela M.R."/>
            <person name="Grigoriev I."/>
            <person name="Riley R."/>
        </authorList>
    </citation>
    <scope>NUCLEOTIDE SEQUENCE [LARGE SCALE GENOMIC DNA]</scope>
    <source>
        <strain evidence="3 4">FBCC195</strain>
    </source>
</reference>
<dbReference type="SUPFAM" id="SSF55874">
    <property type="entry name" value="ATPase domain of HSP90 chaperone/DNA topoisomerase II/histidine kinase"/>
    <property type="match status" value="1"/>
</dbReference>
<dbReference type="PRINTS" id="PR00775">
    <property type="entry name" value="HEATSHOCK90"/>
</dbReference>
<dbReference type="Pfam" id="PF25794">
    <property type="entry name" value="SACS"/>
    <property type="match status" value="1"/>
</dbReference>
<dbReference type="InterPro" id="IPR020575">
    <property type="entry name" value="Hsp90_N"/>
</dbReference>
<accession>A0A2R6RVY1</accession>
<evidence type="ECO:0000259" key="2">
    <source>
        <dbReference type="Pfam" id="PF25794"/>
    </source>
</evidence>
<name>A0A2R6RVY1_9APHY</name>
<dbReference type="InterPro" id="IPR058210">
    <property type="entry name" value="SACS/Nov_dom"/>
</dbReference>